<evidence type="ECO:0000256" key="1">
    <source>
        <dbReference type="SAM" id="MobiDB-lite"/>
    </source>
</evidence>
<dbReference type="EMBL" id="BMAT01009553">
    <property type="protein sequence ID" value="GFS08542.1"/>
    <property type="molecule type" value="Genomic_DNA"/>
</dbReference>
<feature type="region of interest" description="Disordered" evidence="1">
    <location>
        <begin position="50"/>
        <end position="130"/>
    </location>
</feature>
<feature type="compositionally biased region" description="Polar residues" evidence="1">
    <location>
        <begin position="56"/>
        <end position="70"/>
    </location>
</feature>
<protein>
    <submittedName>
        <fullName evidence="2">Retrotransposon-like protein 1</fullName>
    </submittedName>
</protein>
<sequence length="130" mass="14526">MYVCNFGRGDKWIRGEIVESTGPVSYKVKTDENVVRRHADHVRVTCAEDECESDTPTDFNYSPPTVTVQPRSMVFENGEKENGESSKIDGSRSNSKELGVDLNDQIPGSPIQKPLRRSEGKVKAPDRLDL</sequence>
<feature type="compositionally biased region" description="Basic and acidic residues" evidence="1">
    <location>
        <begin position="77"/>
        <end position="99"/>
    </location>
</feature>
<accession>A0AAV4IHJ0</accession>
<organism evidence="2 3">
    <name type="scientific">Elysia marginata</name>
    <dbReference type="NCBI Taxonomy" id="1093978"/>
    <lineage>
        <taxon>Eukaryota</taxon>
        <taxon>Metazoa</taxon>
        <taxon>Spiralia</taxon>
        <taxon>Lophotrochozoa</taxon>
        <taxon>Mollusca</taxon>
        <taxon>Gastropoda</taxon>
        <taxon>Heterobranchia</taxon>
        <taxon>Euthyneura</taxon>
        <taxon>Panpulmonata</taxon>
        <taxon>Sacoglossa</taxon>
        <taxon>Placobranchoidea</taxon>
        <taxon>Plakobranchidae</taxon>
        <taxon>Elysia</taxon>
    </lineage>
</organism>
<feature type="compositionally biased region" description="Basic and acidic residues" evidence="1">
    <location>
        <begin position="116"/>
        <end position="130"/>
    </location>
</feature>
<name>A0AAV4IHJ0_9GAST</name>
<comment type="caution">
    <text evidence="2">The sequence shown here is derived from an EMBL/GenBank/DDBJ whole genome shotgun (WGS) entry which is preliminary data.</text>
</comment>
<gene>
    <name evidence="2" type="ORF">ElyMa_004758900</name>
</gene>
<evidence type="ECO:0000313" key="2">
    <source>
        <dbReference type="EMBL" id="GFS08542.1"/>
    </source>
</evidence>
<dbReference type="AlphaFoldDB" id="A0AAV4IHJ0"/>
<dbReference type="Proteomes" id="UP000762676">
    <property type="component" value="Unassembled WGS sequence"/>
</dbReference>
<reference evidence="2 3" key="1">
    <citation type="journal article" date="2021" name="Elife">
        <title>Chloroplast acquisition without the gene transfer in kleptoplastic sea slugs, Plakobranchus ocellatus.</title>
        <authorList>
            <person name="Maeda T."/>
            <person name="Takahashi S."/>
            <person name="Yoshida T."/>
            <person name="Shimamura S."/>
            <person name="Takaki Y."/>
            <person name="Nagai Y."/>
            <person name="Toyoda A."/>
            <person name="Suzuki Y."/>
            <person name="Arimoto A."/>
            <person name="Ishii H."/>
            <person name="Satoh N."/>
            <person name="Nishiyama T."/>
            <person name="Hasebe M."/>
            <person name="Maruyama T."/>
            <person name="Minagawa J."/>
            <person name="Obokata J."/>
            <person name="Shigenobu S."/>
        </authorList>
    </citation>
    <scope>NUCLEOTIDE SEQUENCE [LARGE SCALE GENOMIC DNA]</scope>
</reference>
<evidence type="ECO:0000313" key="3">
    <source>
        <dbReference type="Proteomes" id="UP000762676"/>
    </source>
</evidence>
<proteinExistence type="predicted"/>
<keyword evidence="3" id="KW-1185">Reference proteome</keyword>